<sequence length="108" mass="12067">MNESYESSITQSIETGTIETSVMGTSDPSSSIENHFYLYCDGTDDKFVITRARVIGFLPIEANAFSHTVRVNVLTEYDNYRRTGFNNYVERNYGSDGSTGISPLLSED</sequence>
<evidence type="ECO:0000313" key="3">
    <source>
        <dbReference type="Proteomes" id="UP000054560"/>
    </source>
</evidence>
<dbReference type="Proteomes" id="UP000054560">
    <property type="component" value="Unassembled WGS sequence"/>
</dbReference>
<name>A0A0L0FV91_9EUKA</name>
<evidence type="ECO:0000256" key="1">
    <source>
        <dbReference type="SAM" id="MobiDB-lite"/>
    </source>
</evidence>
<keyword evidence="3" id="KW-1185">Reference proteome</keyword>
<evidence type="ECO:0000313" key="2">
    <source>
        <dbReference type="EMBL" id="KNC79858.1"/>
    </source>
</evidence>
<dbReference type="EMBL" id="KQ242233">
    <property type="protein sequence ID" value="KNC79858.1"/>
    <property type="molecule type" value="Genomic_DNA"/>
</dbReference>
<reference evidence="2 3" key="1">
    <citation type="submission" date="2011-02" db="EMBL/GenBank/DDBJ databases">
        <title>The Genome Sequence of Sphaeroforma arctica JP610.</title>
        <authorList>
            <consortium name="The Broad Institute Genome Sequencing Platform"/>
            <person name="Russ C."/>
            <person name="Cuomo C."/>
            <person name="Young S.K."/>
            <person name="Zeng Q."/>
            <person name="Gargeya S."/>
            <person name="Alvarado L."/>
            <person name="Berlin A."/>
            <person name="Chapman S.B."/>
            <person name="Chen Z."/>
            <person name="Freedman E."/>
            <person name="Gellesch M."/>
            <person name="Goldberg J."/>
            <person name="Griggs A."/>
            <person name="Gujja S."/>
            <person name="Heilman E."/>
            <person name="Heiman D."/>
            <person name="Howarth C."/>
            <person name="Mehta T."/>
            <person name="Neiman D."/>
            <person name="Pearson M."/>
            <person name="Roberts A."/>
            <person name="Saif S."/>
            <person name="Shea T."/>
            <person name="Shenoy N."/>
            <person name="Sisk P."/>
            <person name="Stolte C."/>
            <person name="Sykes S."/>
            <person name="White J."/>
            <person name="Yandava C."/>
            <person name="Burger G."/>
            <person name="Gray M.W."/>
            <person name="Holland P.W.H."/>
            <person name="King N."/>
            <person name="Lang F.B.F."/>
            <person name="Roger A.J."/>
            <person name="Ruiz-Trillo I."/>
            <person name="Haas B."/>
            <person name="Nusbaum C."/>
            <person name="Birren B."/>
        </authorList>
    </citation>
    <scope>NUCLEOTIDE SEQUENCE [LARGE SCALE GENOMIC DNA]</scope>
    <source>
        <strain evidence="2 3">JP610</strain>
    </source>
</reference>
<organism evidence="2 3">
    <name type="scientific">Sphaeroforma arctica JP610</name>
    <dbReference type="NCBI Taxonomy" id="667725"/>
    <lineage>
        <taxon>Eukaryota</taxon>
        <taxon>Ichthyosporea</taxon>
        <taxon>Ichthyophonida</taxon>
        <taxon>Sphaeroforma</taxon>
    </lineage>
</organism>
<dbReference type="GeneID" id="25908269"/>
<dbReference type="AlphaFoldDB" id="A0A0L0FV91"/>
<gene>
    <name evidence="2" type="ORF">SARC_07765</name>
</gene>
<accession>A0A0L0FV91</accession>
<proteinExistence type="predicted"/>
<protein>
    <submittedName>
        <fullName evidence="2">Uncharacterized protein</fullName>
    </submittedName>
</protein>
<feature type="region of interest" description="Disordered" evidence="1">
    <location>
        <begin position="1"/>
        <end position="28"/>
    </location>
</feature>
<dbReference type="RefSeq" id="XP_014153760.1">
    <property type="nucleotide sequence ID" value="XM_014298285.1"/>
</dbReference>